<evidence type="ECO:0000259" key="1">
    <source>
        <dbReference type="Pfam" id="PF04443"/>
    </source>
</evidence>
<reference evidence="2" key="1">
    <citation type="submission" date="2024-02" db="EMBL/GenBank/DDBJ databases">
        <title>Sediminibacterium planktonica sp. nov. and Sediminibacterium longus sp. nov., isolated from surface lake and river water.</title>
        <authorList>
            <person name="Watanabe K."/>
            <person name="Takemine S."/>
            <person name="Ishii Y."/>
            <person name="Ogata Y."/>
            <person name="Shindo C."/>
            <person name="Suda W."/>
        </authorList>
    </citation>
    <scope>NUCLEOTIDE SEQUENCE</scope>
    <source>
        <strain evidence="2">KACHI17</strain>
    </source>
</reference>
<sequence length="327" mass="37266">MTGLPFDVNNIFSLSVDHFDEVCMDIFRFQYQHNPVYHQWCQLIGKDPSVVKTPEQIPSLPVSFFKQKKVLTGGDAIQFFESSGTTNTQNSRHWVRDMSLYRQSFIAGFERFYGNPDEWCILALLPAYLERQHSSLVMMAEELIRMTGHPKSGFYLYNHEELDHTLKELEAAGQKTLLLGVTFALLDFATAFPQQLKHTIVMETGGMKGRRKEMTRVEVHAFLTQQLGVAQIHSEYGMTELLSQAYSAGEGIFECPPWLRVMVRDEEDPLGTGQMGRGVIQLIDLANVYSCSFIATEDVGRVFEDGRFEVWGRLDHSDIRGCSLMVL</sequence>
<dbReference type="GO" id="GO:0016746">
    <property type="term" value="F:acyltransferase activity"/>
    <property type="evidence" value="ECO:0007669"/>
    <property type="project" value="UniProtKB-KW"/>
</dbReference>
<dbReference type="EMBL" id="AP029612">
    <property type="protein sequence ID" value="BFG70241.1"/>
    <property type="molecule type" value="Genomic_DNA"/>
</dbReference>
<dbReference type="Gene3D" id="3.40.50.12780">
    <property type="entry name" value="N-terminal domain of ligase-like"/>
    <property type="match status" value="1"/>
</dbReference>
<feature type="domain" description="Acyl-protein synthetase LuxE" evidence="1">
    <location>
        <begin position="19"/>
        <end position="88"/>
    </location>
</feature>
<dbReference type="GO" id="GO:0008218">
    <property type="term" value="P:bioluminescence"/>
    <property type="evidence" value="ECO:0007669"/>
    <property type="project" value="InterPro"/>
</dbReference>
<gene>
    <name evidence="2" type="ORF">KACHI17_11220</name>
</gene>
<proteinExistence type="predicted"/>
<organism evidence="2">
    <name type="scientific">Sediminibacterium sp. KACHI17</name>
    <dbReference type="NCBI Taxonomy" id="1751071"/>
    <lineage>
        <taxon>Bacteria</taxon>
        <taxon>Pseudomonadati</taxon>
        <taxon>Bacteroidota</taxon>
        <taxon>Chitinophagia</taxon>
        <taxon>Chitinophagales</taxon>
        <taxon>Chitinophagaceae</taxon>
        <taxon>Sediminibacterium</taxon>
    </lineage>
</organism>
<keyword evidence="2" id="KW-0012">Acyltransferase</keyword>
<protein>
    <submittedName>
        <fullName evidence="2">Acyltransferase</fullName>
    </submittedName>
</protein>
<dbReference type="SUPFAM" id="SSF56801">
    <property type="entry name" value="Acetyl-CoA synthetase-like"/>
    <property type="match status" value="1"/>
</dbReference>
<dbReference type="AlphaFoldDB" id="A0AAT9GHV0"/>
<dbReference type="GO" id="GO:0047474">
    <property type="term" value="F:long-chain fatty acid--protein ligase activity"/>
    <property type="evidence" value="ECO:0007669"/>
    <property type="project" value="InterPro"/>
</dbReference>
<accession>A0AAT9GHV0</accession>
<evidence type="ECO:0000313" key="2">
    <source>
        <dbReference type="EMBL" id="BFG70241.1"/>
    </source>
</evidence>
<dbReference type="RefSeq" id="WP_353550527.1">
    <property type="nucleotide sequence ID" value="NZ_AP029612.1"/>
</dbReference>
<dbReference type="InterPro" id="IPR007534">
    <property type="entry name" value="LuxE"/>
</dbReference>
<dbReference type="Pfam" id="PF04443">
    <property type="entry name" value="LuxE"/>
    <property type="match status" value="1"/>
</dbReference>
<dbReference type="InterPro" id="IPR042099">
    <property type="entry name" value="ANL_N_sf"/>
</dbReference>
<keyword evidence="2" id="KW-0808">Transferase</keyword>
<name>A0AAT9GHV0_9BACT</name>